<feature type="region of interest" description="Disordered" evidence="1">
    <location>
        <begin position="67"/>
        <end position="113"/>
    </location>
</feature>
<dbReference type="Proteomes" id="UP000233160">
    <property type="component" value="Unassembled WGS sequence"/>
</dbReference>
<feature type="compositionally biased region" description="Pro residues" evidence="1">
    <location>
        <begin position="16"/>
        <end position="26"/>
    </location>
</feature>
<name>A0A2K6FRT0_PROCO</name>
<protein>
    <submittedName>
        <fullName evidence="2">Uncharacterized protein</fullName>
    </submittedName>
</protein>
<evidence type="ECO:0000313" key="3">
    <source>
        <dbReference type="Proteomes" id="UP000233160"/>
    </source>
</evidence>
<reference evidence="2" key="1">
    <citation type="submission" date="2025-08" db="UniProtKB">
        <authorList>
            <consortium name="Ensembl"/>
        </authorList>
    </citation>
    <scope>IDENTIFICATION</scope>
</reference>
<dbReference type="GeneTree" id="ENSGT00910000147863"/>
<sequence>MRGSAPPRTPELRCSRPPPPPRPGRPWLPSFLEKGRAFQRLGGKKSGGREEQYKSRFLVLYLTRCSNSSERQRERAGGPARVEEPSEPSRAPGEPGREIRSERGASPPAQHSGWALCTGTYNTQARTRLCGRGEAISPIWGYFSPTLPRTRSSERRSFRCL</sequence>
<keyword evidence="3" id="KW-1185">Reference proteome</keyword>
<dbReference type="AlphaFoldDB" id="A0A2K6FRT0"/>
<organism evidence="2 3">
    <name type="scientific">Propithecus coquereli</name>
    <name type="common">Coquerel's sifaka</name>
    <name type="synonym">Propithecus verreauxi coquereli</name>
    <dbReference type="NCBI Taxonomy" id="379532"/>
    <lineage>
        <taxon>Eukaryota</taxon>
        <taxon>Metazoa</taxon>
        <taxon>Chordata</taxon>
        <taxon>Craniata</taxon>
        <taxon>Vertebrata</taxon>
        <taxon>Euteleostomi</taxon>
        <taxon>Mammalia</taxon>
        <taxon>Eutheria</taxon>
        <taxon>Euarchontoglires</taxon>
        <taxon>Primates</taxon>
        <taxon>Strepsirrhini</taxon>
        <taxon>Lemuriformes</taxon>
        <taxon>Indriidae</taxon>
        <taxon>Propithecus</taxon>
    </lineage>
</organism>
<dbReference type="Ensembl" id="ENSPCOT00000027307.1">
    <property type="protein sequence ID" value="ENSPCOP00000016677.1"/>
    <property type="gene ID" value="ENSPCOG00000020117.1"/>
</dbReference>
<evidence type="ECO:0000313" key="2">
    <source>
        <dbReference type="Ensembl" id="ENSPCOP00000016677.1"/>
    </source>
</evidence>
<reference evidence="2" key="2">
    <citation type="submission" date="2025-09" db="UniProtKB">
        <authorList>
            <consortium name="Ensembl"/>
        </authorList>
    </citation>
    <scope>IDENTIFICATION</scope>
</reference>
<dbReference type="OMA" id="GEAYSAH"/>
<accession>A0A2K6FRT0</accession>
<feature type="compositionally biased region" description="Basic and acidic residues" evidence="1">
    <location>
        <begin position="70"/>
        <end position="84"/>
    </location>
</feature>
<evidence type="ECO:0000256" key="1">
    <source>
        <dbReference type="SAM" id="MobiDB-lite"/>
    </source>
</evidence>
<proteinExistence type="predicted"/>
<feature type="region of interest" description="Disordered" evidence="1">
    <location>
        <begin position="1"/>
        <end position="50"/>
    </location>
</feature>